<dbReference type="InterPro" id="IPR011704">
    <property type="entry name" value="ATPase_dyneun-rel_AAA"/>
</dbReference>
<dbReference type="Pfam" id="PF07728">
    <property type="entry name" value="AAA_5"/>
    <property type="match status" value="1"/>
</dbReference>
<dbReference type="PANTHER" id="PTHR42759:SF1">
    <property type="entry name" value="MAGNESIUM-CHELATASE SUBUNIT CHLD"/>
    <property type="match status" value="1"/>
</dbReference>
<evidence type="ECO:0000259" key="1">
    <source>
        <dbReference type="SMART" id="SM00382"/>
    </source>
</evidence>
<gene>
    <name evidence="2" type="ORF">METZ01_LOCUS33912</name>
</gene>
<proteinExistence type="predicted"/>
<dbReference type="SMART" id="SM00382">
    <property type="entry name" value="AAA"/>
    <property type="match status" value="1"/>
</dbReference>
<dbReference type="InterPro" id="IPR050764">
    <property type="entry name" value="CbbQ/NirQ/NorQ/GpvN"/>
</dbReference>
<sequence>MSKGPAKKIADITKGFAKHQYICSEQISTAVYLANELEKPILIEGPPGVGKTELANTAALYYKKALLRLQCYEGLDETKALYEWRYGKQLLYTQILKEQMQEVLEGAKGLKESLDRLMEFEDIFFSEQFLESRPLLKSLTSSEGNVLLIDEVDKADEEFEALLLEILSEFQVSIPELGVKKAVVKPLVILTSNNSREIGDALKRRCLHLYIPFPDAKLEREIIQARVPEISKNLQIQLVDFVQGLRELDLKKLPAISETIDWAKTLIILNADELSQELAKSTLNVLLKHQQDIDVVQKEVPRLVMASDG</sequence>
<dbReference type="CDD" id="cd00009">
    <property type="entry name" value="AAA"/>
    <property type="match status" value="1"/>
</dbReference>
<dbReference type="SUPFAM" id="SSF52540">
    <property type="entry name" value="P-loop containing nucleoside triphosphate hydrolases"/>
    <property type="match status" value="1"/>
</dbReference>
<dbReference type="Gene3D" id="3.40.50.300">
    <property type="entry name" value="P-loop containing nucleotide triphosphate hydrolases"/>
    <property type="match status" value="1"/>
</dbReference>
<dbReference type="InterPro" id="IPR003593">
    <property type="entry name" value="AAA+_ATPase"/>
</dbReference>
<protein>
    <recommendedName>
        <fullName evidence="1">AAA+ ATPase domain-containing protein</fullName>
    </recommendedName>
</protein>
<evidence type="ECO:0000313" key="2">
    <source>
        <dbReference type="EMBL" id="SUZ81058.1"/>
    </source>
</evidence>
<organism evidence="2">
    <name type="scientific">marine metagenome</name>
    <dbReference type="NCBI Taxonomy" id="408172"/>
    <lineage>
        <taxon>unclassified sequences</taxon>
        <taxon>metagenomes</taxon>
        <taxon>ecological metagenomes</taxon>
    </lineage>
</organism>
<dbReference type="EMBL" id="UINC01001452">
    <property type="protein sequence ID" value="SUZ81058.1"/>
    <property type="molecule type" value="Genomic_DNA"/>
</dbReference>
<accession>A0A381QQK3</accession>
<name>A0A381QQK3_9ZZZZ</name>
<dbReference type="PANTHER" id="PTHR42759">
    <property type="entry name" value="MOXR FAMILY PROTEIN"/>
    <property type="match status" value="1"/>
</dbReference>
<reference evidence="2" key="1">
    <citation type="submission" date="2018-05" db="EMBL/GenBank/DDBJ databases">
        <authorList>
            <person name="Lanie J.A."/>
            <person name="Ng W.-L."/>
            <person name="Kazmierczak K.M."/>
            <person name="Andrzejewski T.M."/>
            <person name="Davidsen T.M."/>
            <person name="Wayne K.J."/>
            <person name="Tettelin H."/>
            <person name="Glass J.I."/>
            <person name="Rusch D."/>
            <person name="Podicherti R."/>
            <person name="Tsui H.-C.T."/>
            <person name="Winkler M.E."/>
        </authorList>
    </citation>
    <scope>NUCLEOTIDE SEQUENCE</scope>
</reference>
<dbReference type="InterPro" id="IPR027417">
    <property type="entry name" value="P-loop_NTPase"/>
</dbReference>
<dbReference type="GO" id="GO:0016887">
    <property type="term" value="F:ATP hydrolysis activity"/>
    <property type="evidence" value="ECO:0007669"/>
    <property type="project" value="InterPro"/>
</dbReference>
<dbReference type="GO" id="GO:0005524">
    <property type="term" value="F:ATP binding"/>
    <property type="evidence" value="ECO:0007669"/>
    <property type="project" value="InterPro"/>
</dbReference>
<feature type="domain" description="AAA+ ATPase" evidence="1">
    <location>
        <begin position="37"/>
        <end position="215"/>
    </location>
</feature>
<dbReference type="AlphaFoldDB" id="A0A381QQK3"/>